<name>A0A2W1K5Z6_ACIFR</name>
<dbReference type="Gene3D" id="3.40.50.10610">
    <property type="entry name" value="ABC-type transport auxiliary lipoprotein component"/>
    <property type="match status" value="1"/>
</dbReference>
<feature type="signal peptide" evidence="1">
    <location>
        <begin position="1"/>
        <end position="20"/>
    </location>
</feature>
<proteinExistence type="predicted"/>
<evidence type="ECO:0000313" key="3">
    <source>
        <dbReference type="EMBL" id="PZD82073.1"/>
    </source>
</evidence>
<dbReference type="PROSITE" id="PS51257">
    <property type="entry name" value="PROKAR_LIPOPROTEIN"/>
    <property type="match status" value="1"/>
</dbReference>
<dbReference type="SUPFAM" id="SSF159594">
    <property type="entry name" value="XCC0632-like"/>
    <property type="match status" value="1"/>
</dbReference>
<evidence type="ECO:0000256" key="1">
    <source>
        <dbReference type="SAM" id="SignalP"/>
    </source>
</evidence>
<sequence length="194" mass="21285">MNLKMLPLLLGAACGLSACASVPTQYLTLTPETPMVREESFGILQGKGLPLLVAHVQMPADLDRLYLTREQSRNRFKVADHVRWIAPLSGMAQRVLAQDMAAALPHKTVFMPGDPTPPGPYLLLRVVVQRFMPTDSGQVELNADWFVLNMSTQHILAQGRSSLQAASRQHPRDQAAAMSQLLAELAQTVAAHLR</sequence>
<dbReference type="InterPro" id="IPR005586">
    <property type="entry name" value="ABC_trans_aux"/>
</dbReference>
<dbReference type="OrthoDB" id="5297663at2"/>
<dbReference type="EMBL" id="QKQP01000001">
    <property type="protein sequence ID" value="PZD82073.1"/>
    <property type="molecule type" value="Genomic_DNA"/>
</dbReference>
<organism evidence="3 4">
    <name type="scientific">Acidithiobacillus ferrooxidans</name>
    <name type="common">Thiobacillus ferrooxidans</name>
    <dbReference type="NCBI Taxonomy" id="920"/>
    <lineage>
        <taxon>Bacteria</taxon>
        <taxon>Pseudomonadati</taxon>
        <taxon>Pseudomonadota</taxon>
        <taxon>Acidithiobacillia</taxon>
        <taxon>Acidithiobacillales</taxon>
        <taxon>Acidithiobacillaceae</taxon>
        <taxon>Acidithiobacillus</taxon>
    </lineage>
</organism>
<evidence type="ECO:0000259" key="2">
    <source>
        <dbReference type="Pfam" id="PF03886"/>
    </source>
</evidence>
<protein>
    <recommendedName>
        <fullName evidence="2">ABC-type transport auxiliary lipoprotein component domain-containing protein</fullName>
    </recommendedName>
</protein>
<dbReference type="AlphaFoldDB" id="A0A2W1K5Z6"/>
<keyword evidence="1" id="KW-0732">Signal</keyword>
<reference evidence="3 4" key="1">
    <citation type="submission" date="2018-06" db="EMBL/GenBank/DDBJ databases">
        <title>Draft sequence of Acidithiobacillus ferrooxidans CCM 4253.</title>
        <authorList>
            <person name="Moya-Beltran A."/>
            <person name="Castro M."/>
            <person name="Covarrubias P.C."/>
            <person name="Issotta F."/>
            <person name="Janiczek O."/>
            <person name="Mandl M."/>
            <person name="Kucera J."/>
            <person name="Quatrini R."/>
        </authorList>
    </citation>
    <scope>NUCLEOTIDE SEQUENCE [LARGE SCALE GENOMIC DNA]</scope>
    <source>
        <strain evidence="3 4">CCM 4253</strain>
    </source>
</reference>
<dbReference type="Proteomes" id="UP000248886">
    <property type="component" value="Unassembled WGS sequence"/>
</dbReference>
<evidence type="ECO:0000313" key="4">
    <source>
        <dbReference type="Proteomes" id="UP000248886"/>
    </source>
</evidence>
<dbReference type="RefSeq" id="WP_054609075.1">
    <property type="nucleotide sequence ID" value="NZ_AP025160.1"/>
</dbReference>
<feature type="domain" description="ABC-type transport auxiliary lipoprotein component" evidence="2">
    <location>
        <begin position="49"/>
        <end position="190"/>
    </location>
</feature>
<comment type="caution">
    <text evidence="3">The sequence shown here is derived from an EMBL/GenBank/DDBJ whole genome shotgun (WGS) entry which is preliminary data.</text>
</comment>
<feature type="chain" id="PRO_5015919222" description="ABC-type transport auxiliary lipoprotein component domain-containing protein" evidence="1">
    <location>
        <begin position="21"/>
        <end position="194"/>
    </location>
</feature>
<gene>
    <name evidence="3" type="ORF">DN052_03230</name>
</gene>
<dbReference type="Pfam" id="PF03886">
    <property type="entry name" value="ABC_trans_aux"/>
    <property type="match status" value="1"/>
</dbReference>
<accession>A0A2W1K5Z6</accession>